<proteinExistence type="predicted"/>
<keyword evidence="4" id="KW-1185">Reference proteome</keyword>
<evidence type="ECO:0000313" key="4">
    <source>
        <dbReference type="Proteomes" id="UP001152024"/>
    </source>
</evidence>
<evidence type="ECO:0000313" key="3">
    <source>
        <dbReference type="EMBL" id="KAJ4138589.1"/>
    </source>
</evidence>
<feature type="compositionally biased region" description="Low complexity" evidence="1">
    <location>
        <begin position="571"/>
        <end position="586"/>
    </location>
</feature>
<feature type="domain" description="Ubiquitin-like" evidence="2">
    <location>
        <begin position="415"/>
        <end position="495"/>
    </location>
</feature>
<protein>
    <recommendedName>
        <fullName evidence="2">Ubiquitin-like domain-containing protein</fullName>
    </recommendedName>
</protein>
<evidence type="ECO:0000259" key="2">
    <source>
        <dbReference type="Pfam" id="PF22893"/>
    </source>
</evidence>
<dbReference type="Pfam" id="PF22893">
    <property type="entry name" value="ULD_2"/>
    <property type="match status" value="1"/>
</dbReference>
<dbReference type="EMBL" id="JAOQBH010000003">
    <property type="protein sequence ID" value="KAJ4138589.1"/>
    <property type="molecule type" value="Genomic_DNA"/>
</dbReference>
<evidence type="ECO:0000256" key="1">
    <source>
        <dbReference type="SAM" id="MobiDB-lite"/>
    </source>
</evidence>
<gene>
    <name evidence="3" type="ORF">NW768_002438</name>
</gene>
<organism evidence="3 4">
    <name type="scientific">Fusarium equiseti</name>
    <name type="common">Fusarium scirpi</name>
    <dbReference type="NCBI Taxonomy" id="61235"/>
    <lineage>
        <taxon>Eukaryota</taxon>
        <taxon>Fungi</taxon>
        <taxon>Dikarya</taxon>
        <taxon>Ascomycota</taxon>
        <taxon>Pezizomycotina</taxon>
        <taxon>Sordariomycetes</taxon>
        <taxon>Hypocreomycetidae</taxon>
        <taxon>Hypocreales</taxon>
        <taxon>Nectriaceae</taxon>
        <taxon>Fusarium</taxon>
        <taxon>Fusarium incarnatum-equiseti species complex</taxon>
    </lineage>
</organism>
<reference evidence="3" key="1">
    <citation type="submission" date="2022-09" db="EMBL/GenBank/DDBJ databases">
        <title>Fusarium specimens isolated from Avocado Roots.</title>
        <authorList>
            <person name="Stajich J."/>
            <person name="Roper C."/>
            <person name="Heimlech-Rivalta G."/>
        </authorList>
    </citation>
    <scope>NUCLEOTIDE SEQUENCE</scope>
    <source>
        <strain evidence="3">CF00095</strain>
    </source>
</reference>
<comment type="caution">
    <text evidence="3">The sequence shown here is derived from an EMBL/GenBank/DDBJ whole genome shotgun (WGS) entry which is preliminary data.</text>
</comment>
<dbReference type="InterPro" id="IPR054464">
    <property type="entry name" value="ULD_fung"/>
</dbReference>
<feature type="region of interest" description="Disordered" evidence="1">
    <location>
        <begin position="563"/>
        <end position="586"/>
    </location>
</feature>
<name>A0ABQ8RNU8_FUSEQ</name>
<accession>A0ABQ8RNU8</accession>
<feature type="region of interest" description="Disordered" evidence="1">
    <location>
        <begin position="205"/>
        <end position="269"/>
    </location>
</feature>
<sequence length="586" mass="65618">MIVQAMASLDIAGTGQLGARLATALDLIREASMSCSKLDLTKLVAVVNSTASTLQNLSRQDTRLFKSACIHDINALAATCRIIFEGILILMTKRAKHMEEESHEIGQMTREKVEHLFSCMKNKSPLTYNAREWLGPRLKLCEQELKHVNFELVLRFLLGEIAEFQSKASVRSPGDYEKENSMRLSADGVATRRLSYHKRFTKMREDWTKPAEPSPPVESLPEEVKSSASSVTAVPPSPAPETTPPALEATPNVATSPVSEEDDGYSTCSGLTVYPDPSCGERIRRFFSAVFRRSERCEDWEGEDIEAYIINMGRGERALSKLDFEQDAILSGLRKLKSRSLFKKRPELVDQMESLDAVDRLEVDTAIFSMKRQNLQEMTLIAMGVKKITALGKKDSLIPFTPELSLTLYFKVGDKMKPIYVVDPGDTKYTMTYNSCLVYTWMKDSLINLTRFGPYHNFIVNGTYKLYTGKTIITQHNWNSLQRPGMTLKIQISPPPFRPPLGGPMPVPNHVHVPKSPKVTKEVYQEVDKLLKLSRSWTPDAETLKNSGIGHLLHLWTDAIDPDNGDETDDSSIMSWSGSESGSIAD</sequence>
<dbReference type="Proteomes" id="UP001152024">
    <property type="component" value="Unassembled WGS sequence"/>
</dbReference>